<organism evidence="1 2">
    <name type="scientific">Cryptolaemus montrouzieri</name>
    <dbReference type="NCBI Taxonomy" id="559131"/>
    <lineage>
        <taxon>Eukaryota</taxon>
        <taxon>Metazoa</taxon>
        <taxon>Ecdysozoa</taxon>
        <taxon>Arthropoda</taxon>
        <taxon>Hexapoda</taxon>
        <taxon>Insecta</taxon>
        <taxon>Pterygota</taxon>
        <taxon>Neoptera</taxon>
        <taxon>Endopterygota</taxon>
        <taxon>Coleoptera</taxon>
        <taxon>Polyphaga</taxon>
        <taxon>Cucujiformia</taxon>
        <taxon>Coccinelloidea</taxon>
        <taxon>Coccinellidae</taxon>
        <taxon>Scymninae</taxon>
        <taxon>Scymnini</taxon>
        <taxon>Cryptolaemus</taxon>
    </lineage>
</organism>
<name>A0ABD2NK57_9CUCU</name>
<keyword evidence="2" id="KW-1185">Reference proteome</keyword>
<sequence>LDRNGENSAKSYGGGVAILDLSSIGDKVIDRSFDNVEQLFLMVSTHGCNYIVGGVYITPRLDVIVYSSHGYAIEEISLLYSNLEMCICGNYNVPQAKWTRDEFVLFDEGSSASTFNDSASFVRSLTLVACI</sequence>
<accession>A0ABD2NK57</accession>
<dbReference type="EMBL" id="JABFTP020000124">
    <property type="protein sequence ID" value="KAL3278822.1"/>
    <property type="molecule type" value="Genomic_DNA"/>
</dbReference>
<gene>
    <name evidence="1" type="ORF">HHI36_016342</name>
</gene>
<dbReference type="AlphaFoldDB" id="A0ABD2NK57"/>
<evidence type="ECO:0000313" key="2">
    <source>
        <dbReference type="Proteomes" id="UP001516400"/>
    </source>
</evidence>
<proteinExistence type="predicted"/>
<reference evidence="1 2" key="1">
    <citation type="journal article" date="2021" name="BMC Biol.">
        <title>Horizontally acquired antibacterial genes associated with adaptive radiation of ladybird beetles.</title>
        <authorList>
            <person name="Li H.S."/>
            <person name="Tang X.F."/>
            <person name="Huang Y.H."/>
            <person name="Xu Z.Y."/>
            <person name="Chen M.L."/>
            <person name="Du X.Y."/>
            <person name="Qiu B.Y."/>
            <person name="Chen P.T."/>
            <person name="Zhang W."/>
            <person name="Slipinski A."/>
            <person name="Escalona H.E."/>
            <person name="Waterhouse R.M."/>
            <person name="Zwick A."/>
            <person name="Pang H."/>
        </authorList>
    </citation>
    <scope>NUCLEOTIDE SEQUENCE [LARGE SCALE GENOMIC DNA]</scope>
    <source>
        <strain evidence="1">SYSU2018</strain>
    </source>
</reference>
<comment type="caution">
    <text evidence="1">The sequence shown here is derived from an EMBL/GenBank/DDBJ whole genome shotgun (WGS) entry which is preliminary data.</text>
</comment>
<evidence type="ECO:0000313" key="1">
    <source>
        <dbReference type="EMBL" id="KAL3278822.1"/>
    </source>
</evidence>
<dbReference type="Proteomes" id="UP001516400">
    <property type="component" value="Unassembled WGS sequence"/>
</dbReference>
<protein>
    <submittedName>
        <fullName evidence="1">Uncharacterized protein</fullName>
    </submittedName>
</protein>
<feature type="non-terminal residue" evidence="1">
    <location>
        <position position="1"/>
    </location>
</feature>